<name>A0A1E5LHJ1_9BACI</name>
<dbReference type="Gene3D" id="3.40.630.30">
    <property type="match status" value="1"/>
</dbReference>
<protein>
    <submittedName>
        <fullName evidence="2">GNAT family N-acetyltransferase</fullName>
    </submittedName>
</protein>
<keyword evidence="3" id="KW-1185">Reference proteome</keyword>
<gene>
    <name evidence="2" type="ORF">BFG57_00745</name>
</gene>
<sequence length="158" mass="17733">MQVIHTTEVDKNIISEFFEKHWGSSEMVISSGIFQCDTLDGLAVLNEEELIIGLLTYIIEKNVCEIISLDSIEKGKGIGTSLLDTVEQMAKENGCEYMKIITTNDNLHALGFYQKRGYQLIQVIPDAVEKARQVKSEIPFIADNGIPIRDEIVIEKSL</sequence>
<accession>A0A1E5LHJ1</accession>
<dbReference type="EMBL" id="MJEH01000011">
    <property type="protein sequence ID" value="OEH93549.1"/>
    <property type="molecule type" value="Genomic_DNA"/>
</dbReference>
<dbReference type="CDD" id="cd04301">
    <property type="entry name" value="NAT_SF"/>
    <property type="match status" value="1"/>
</dbReference>
<keyword evidence="2" id="KW-0808">Transferase</keyword>
<dbReference type="OrthoDB" id="7365228at2"/>
<proteinExistence type="predicted"/>
<evidence type="ECO:0000259" key="1">
    <source>
        <dbReference type="PROSITE" id="PS51186"/>
    </source>
</evidence>
<dbReference type="Pfam" id="PF00583">
    <property type="entry name" value="Acetyltransf_1"/>
    <property type="match status" value="1"/>
</dbReference>
<dbReference type="RefSeq" id="WP_069716452.1">
    <property type="nucleotide sequence ID" value="NZ_MJEH01000011.1"/>
</dbReference>
<comment type="caution">
    <text evidence="2">The sequence shown here is derived from an EMBL/GenBank/DDBJ whole genome shotgun (WGS) entry which is preliminary data.</text>
</comment>
<feature type="domain" description="N-acetyltransferase" evidence="1">
    <location>
        <begin position="1"/>
        <end position="139"/>
    </location>
</feature>
<dbReference type="InterPro" id="IPR000182">
    <property type="entry name" value="GNAT_dom"/>
</dbReference>
<dbReference type="InterPro" id="IPR016181">
    <property type="entry name" value="Acyl_CoA_acyltransferase"/>
</dbReference>
<reference evidence="2 3" key="1">
    <citation type="submission" date="2016-08" db="EMBL/GenBank/DDBJ databases">
        <title>Genome of Bacillus solimangrovi GH2-4.</title>
        <authorList>
            <person name="Lim S."/>
            <person name="Kim B.-C."/>
        </authorList>
    </citation>
    <scope>NUCLEOTIDE SEQUENCE [LARGE SCALE GENOMIC DNA]</scope>
    <source>
        <strain evidence="2 3">GH2-4</strain>
    </source>
</reference>
<evidence type="ECO:0000313" key="2">
    <source>
        <dbReference type="EMBL" id="OEH93549.1"/>
    </source>
</evidence>
<dbReference type="AlphaFoldDB" id="A0A1E5LHJ1"/>
<dbReference type="STRING" id="1305675.BFG57_00745"/>
<dbReference type="SUPFAM" id="SSF55729">
    <property type="entry name" value="Acyl-CoA N-acyltransferases (Nat)"/>
    <property type="match status" value="1"/>
</dbReference>
<dbReference type="GO" id="GO:0016747">
    <property type="term" value="F:acyltransferase activity, transferring groups other than amino-acyl groups"/>
    <property type="evidence" value="ECO:0007669"/>
    <property type="project" value="InterPro"/>
</dbReference>
<evidence type="ECO:0000313" key="3">
    <source>
        <dbReference type="Proteomes" id="UP000095209"/>
    </source>
</evidence>
<organism evidence="2 3">
    <name type="scientific">Bacillus solimangrovi</name>
    <dbReference type="NCBI Taxonomy" id="1305675"/>
    <lineage>
        <taxon>Bacteria</taxon>
        <taxon>Bacillati</taxon>
        <taxon>Bacillota</taxon>
        <taxon>Bacilli</taxon>
        <taxon>Bacillales</taxon>
        <taxon>Bacillaceae</taxon>
        <taxon>Bacillus</taxon>
    </lineage>
</organism>
<dbReference type="PROSITE" id="PS51186">
    <property type="entry name" value="GNAT"/>
    <property type="match status" value="1"/>
</dbReference>
<dbReference type="Proteomes" id="UP000095209">
    <property type="component" value="Unassembled WGS sequence"/>
</dbReference>